<dbReference type="Gene3D" id="1.10.260.40">
    <property type="entry name" value="lambda repressor-like DNA-binding domains"/>
    <property type="match status" value="1"/>
</dbReference>
<dbReference type="InterPro" id="IPR001387">
    <property type="entry name" value="Cro/C1-type_HTH"/>
</dbReference>
<sequence>MVFYFSFVLFYIMENSRKNADLNLEIEKKKIGVRFRQLRKEMGYTSHETFAYDNNLDRAQYGKIEAGSANLTLKVFIKHLNVMRVSFSEFFNEDYDKIDLNGNTNQFN</sequence>
<dbReference type="KEGG" id="shg:Sph21_0262"/>
<dbReference type="PATRIC" id="fig|743722.3.peg.282"/>
<dbReference type="GO" id="GO:0003677">
    <property type="term" value="F:DNA binding"/>
    <property type="evidence" value="ECO:0007669"/>
    <property type="project" value="InterPro"/>
</dbReference>
<dbReference type="InterPro" id="IPR010982">
    <property type="entry name" value="Lambda_DNA-bd_dom_sf"/>
</dbReference>
<dbReference type="EMBL" id="CP002584">
    <property type="protein sequence ID" value="ADZ76844.1"/>
    <property type="molecule type" value="Genomic_DNA"/>
</dbReference>
<dbReference type="eggNOG" id="COG1396">
    <property type="taxonomic scope" value="Bacteria"/>
</dbReference>
<dbReference type="SMART" id="SM00530">
    <property type="entry name" value="HTH_XRE"/>
    <property type="match status" value="1"/>
</dbReference>
<feature type="domain" description="HTH cro/C1-type" evidence="1">
    <location>
        <begin position="55"/>
        <end position="90"/>
    </location>
</feature>
<dbReference type="SUPFAM" id="SSF47413">
    <property type="entry name" value="lambda repressor-like DNA-binding domains"/>
    <property type="match status" value="1"/>
</dbReference>
<dbReference type="PROSITE" id="PS50943">
    <property type="entry name" value="HTH_CROC1"/>
    <property type="match status" value="1"/>
</dbReference>
<reference evidence="2" key="1">
    <citation type="submission" date="2011-03" db="EMBL/GenBank/DDBJ databases">
        <title>Complete sequence of Sphingobacterium sp. 21.</title>
        <authorList>
            <consortium name="US DOE Joint Genome Institute"/>
            <person name="Lucas S."/>
            <person name="Copeland A."/>
            <person name="Lapidus A."/>
            <person name="Cheng J.-F."/>
            <person name="Goodwin L."/>
            <person name="Pitluck S."/>
            <person name="Davenport K."/>
            <person name="Detter J.C."/>
            <person name="Han C."/>
            <person name="Tapia R."/>
            <person name="Land M."/>
            <person name="Hauser L."/>
            <person name="Kyrpides N."/>
            <person name="Ivanova N."/>
            <person name="Ovchinnikova G."/>
            <person name="Pagani I."/>
            <person name="Siebers A.K."/>
            <person name="Allgaier M."/>
            <person name="Thelen M.P."/>
            <person name="Hugenholtz P."/>
            <person name="Woyke T."/>
        </authorList>
    </citation>
    <scope>NUCLEOTIDE SEQUENCE</scope>
    <source>
        <strain evidence="2">21</strain>
    </source>
</reference>
<dbReference type="HOGENOM" id="CLU_2195249_0_0_10"/>
<name>F4C133_SPHS2</name>
<organism evidence="2">
    <name type="scientific">Sphingobacterium sp. (strain 21)</name>
    <dbReference type="NCBI Taxonomy" id="743722"/>
    <lineage>
        <taxon>Bacteria</taxon>
        <taxon>Pseudomonadati</taxon>
        <taxon>Bacteroidota</taxon>
        <taxon>Sphingobacteriia</taxon>
        <taxon>Sphingobacteriales</taxon>
        <taxon>Sphingobacteriaceae</taxon>
        <taxon>Sphingobacterium</taxon>
    </lineage>
</organism>
<protein>
    <submittedName>
        <fullName evidence="2">Helix-turn-helix domain protein</fullName>
    </submittedName>
</protein>
<proteinExistence type="predicted"/>
<accession>F4C133</accession>
<evidence type="ECO:0000313" key="2">
    <source>
        <dbReference type="EMBL" id="ADZ76844.1"/>
    </source>
</evidence>
<dbReference type="Pfam" id="PF01381">
    <property type="entry name" value="HTH_3"/>
    <property type="match status" value="1"/>
</dbReference>
<gene>
    <name evidence="2" type="ordered locus">Sph21_0262</name>
</gene>
<dbReference type="AlphaFoldDB" id="F4C133"/>
<evidence type="ECO:0000259" key="1">
    <source>
        <dbReference type="PROSITE" id="PS50943"/>
    </source>
</evidence>